<reference evidence="6 7" key="1">
    <citation type="journal article" date="2014" name="Genome Biol. Evol.">
        <title>Comparative genomics and transcriptomics analyses reveal divergent lifestyle features of nematode endoparasitic fungus Hirsutella minnesotensis.</title>
        <authorList>
            <person name="Lai Y."/>
            <person name="Liu K."/>
            <person name="Zhang X."/>
            <person name="Zhang X."/>
            <person name="Li K."/>
            <person name="Wang N."/>
            <person name="Shu C."/>
            <person name="Wu Y."/>
            <person name="Wang C."/>
            <person name="Bushley K.E."/>
            <person name="Xiang M."/>
            <person name="Liu X."/>
        </authorList>
    </citation>
    <scope>NUCLEOTIDE SEQUENCE [LARGE SCALE GENOMIC DNA]</scope>
    <source>
        <strain evidence="6 7">3608</strain>
    </source>
</reference>
<comment type="similarity">
    <text evidence="1">Belongs to the oxygen-dependent FAD-linked oxidoreductase family.</text>
</comment>
<evidence type="ECO:0000256" key="1">
    <source>
        <dbReference type="ARBA" id="ARBA00005466"/>
    </source>
</evidence>
<dbReference type="Gene3D" id="3.40.462.20">
    <property type="match status" value="1"/>
</dbReference>
<evidence type="ECO:0000313" key="7">
    <source>
        <dbReference type="Proteomes" id="UP000054481"/>
    </source>
</evidence>
<evidence type="ECO:0000256" key="4">
    <source>
        <dbReference type="ARBA" id="ARBA00023002"/>
    </source>
</evidence>
<name>A0A0F7ZQ12_9HYPO</name>
<protein>
    <recommendedName>
        <fullName evidence="5">FAD-binding PCMH-type domain-containing protein</fullName>
    </recommendedName>
</protein>
<dbReference type="Gene3D" id="3.30.465.10">
    <property type="match status" value="1"/>
</dbReference>
<dbReference type="InterPro" id="IPR012951">
    <property type="entry name" value="BBE"/>
</dbReference>
<keyword evidence="7" id="KW-1185">Reference proteome</keyword>
<dbReference type="GO" id="GO:0071949">
    <property type="term" value="F:FAD binding"/>
    <property type="evidence" value="ECO:0007669"/>
    <property type="project" value="InterPro"/>
</dbReference>
<dbReference type="InterPro" id="IPR006093">
    <property type="entry name" value="Oxy_OxRdtase_FAD_BS"/>
</dbReference>
<dbReference type="InterPro" id="IPR016169">
    <property type="entry name" value="FAD-bd_PCMH_sub2"/>
</dbReference>
<dbReference type="AlphaFoldDB" id="A0A0F7ZQ12"/>
<dbReference type="PANTHER" id="PTHR42973:SF17">
    <property type="entry name" value="OXIDASE, PUTATIVE (AFU_ORTHOLOGUE AFUA_6G14340)-RELATED"/>
    <property type="match status" value="1"/>
</dbReference>
<keyword evidence="2" id="KW-0285">Flavoprotein</keyword>
<dbReference type="PROSITE" id="PS00862">
    <property type="entry name" value="OX2_COVAL_FAD"/>
    <property type="match status" value="1"/>
</dbReference>
<gene>
    <name evidence="6" type="ORF">HIM_04174</name>
</gene>
<evidence type="ECO:0000313" key="6">
    <source>
        <dbReference type="EMBL" id="KJZ76445.1"/>
    </source>
</evidence>
<dbReference type="Pfam" id="PF01565">
    <property type="entry name" value="FAD_binding_4"/>
    <property type="match status" value="1"/>
</dbReference>
<accession>A0A0F7ZQ12</accession>
<keyword evidence="4" id="KW-0560">Oxidoreductase</keyword>
<dbReference type="Proteomes" id="UP000054481">
    <property type="component" value="Unassembled WGS sequence"/>
</dbReference>
<dbReference type="InterPro" id="IPR050416">
    <property type="entry name" value="FAD-linked_Oxidoreductase"/>
</dbReference>
<evidence type="ECO:0000256" key="2">
    <source>
        <dbReference type="ARBA" id="ARBA00022630"/>
    </source>
</evidence>
<dbReference type="SUPFAM" id="SSF56176">
    <property type="entry name" value="FAD-binding/transporter-associated domain-like"/>
    <property type="match status" value="1"/>
</dbReference>
<sequence>MGNSTSSPFQQCLDDICLGRAGCVSYPGNLLYEPLWVKPYNLAVVVEPVAVIRPYNSIEVSKAVTCAVKHGISVQARSGGHSFANHGNGGQNGELMIDLMHLQEFRMTLGHRAIIGGGMHLGDLDKKLHEYGRAIPHGTCPGVGIGGHATVGGLGPSSRMWGNMLDNVVQAKVVTATGRIVHVDAQNFPDLFWALRGAGASFGIVTEFTVQTYPSPDKIVEYSYHIKLGRRTDLVEPFEKWQELAMDERLDRRFSSSFIITPLGGIISGTFYGNSSEYRKTGIAKRLPDGHLFDIRVKDWLGHVAHAVEVAALHLLTDIPTQFYTKSVGLGQQDKLDWRTVRNVFNYMDRPEASLMAWAVIFNTEGGAVADVPQNETAYAHRDKVMMYQSYLVDAFGVSAKDRGFLDNLHKLVRRAIRYPGSVYPGYVDRTMSRIEAQEAYWGGLLPRLQQTKQIWDPDDVFRNPHSVQPIAAVAAARHLKNNEWDKMVTEWRNHQKGGDDYDDD</sequence>
<dbReference type="InterPro" id="IPR016166">
    <property type="entry name" value="FAD-bd_PCMH"/>
</dbReference>
<dbReference type="InterPro" id="IPR006094">
    <property type="entry name" value="Oxid_FAD_bind_N"/>
</dbReference>
<dbReference type="PANTHER" id="PTHR42973">
    <property type="entry name" value="BINDING OXIDOREDUCTASE, PUTATIVE (AFU_ORTHOLOGUE AFUA_1G17690)-RELATED"/>
    <property type="match status" value="1"/>
</dbReference>
<feature type="domain" description="FAD-binding PCMH-type" evidence="5">
    <location>
        <begin position="44"/>
        <end position="215"/>
    </location>
</feature>
<evidence type="ECO:0000259" key="5">
    <source>
        <dbReference type="PROSITE" id="PS51387"/>
    </source>
</evidence>
<keyword evidence="3" id="KW-0274">FAD</keyword>
<dbReference type="Pfam" id="PF08031">
    <property type="entry name" value="BBE"/>
    <property type="match status" value="1"/>
</dbReference>
<dbReference type="InterPro" id="IPR036318">
    <property type="entry name" value="FAD-bd_PCMH-like_sf"/>
</dbReference>
<evidence type="ECO:0000256" key="3">
    <source>
        <dbReference type="ARBA" id="ARBA00022827"/>
    </source>
</evidence>
<dbReference type="GO" id="GO:0016491">
    <property type="term" value="F:oxidoreductase activity"/>
    <property type="evidence" value="ECO:0007669"/>
    <property type="project" value="UniProtKB-KW"/>
</dbReference>
<organism evidence="6 7">
    <name type="scientific">Hirsutella minnesotensis 3608</name>
    <dbReference type="NCBI Taxonomy" id="1043627"/>
    <lineage>
        <taxon>Eukaryota</taxon>
        <taxon>Fungi</taxon>
        <taxon>Dikarya</taxon>
        <taxon>Ascomycota</taxon>
        <taxon>Pezizomycotina</taxon>
        <taxon>Sordariomycetes</taxon>
        <taxon>Hypocreomycetidae</taxon>
        <taxon>Hypocreales</taxon>
        <taxon>Ophiocordycipitaceae</taxon>
        <taxon>Hirsutella</taxon>
    </lineage>
</organism>
<dbReference type="PROSITE" id="PS51387">
    <property type="entry name" value="FAD_PCMH"/>
    <property type="match status" value="1"/>
</dbReference>
<proteinExistence type="inferred from homology"/>
<dbReference type="OrthoDB" id="415825at2759"/>
<dbReference type="EMBL" id="KQ030511">
    <property type="protein sequence ID" value="KJZ76445.1"/>
    <property type="molecule type" value="Genomic_DNA"/>
</dbReference>